<gene>
    <name evidence="2" type="ORF">BT62DRAFT_1009495</name>
</gene>
<evidence type="ECO:0000256" key="1">
    <source>
        <dbReference type="SAM" id="MobiDB-lite"/>
    </source>
</evidence>
<reference evidence="2" key="1">
    <citation type="submission" date="2020-11" db="EMBL/GenBank/DDBJ databases">
        <title>Adaptations for nitrogen fixation in a non-lichenized fungal sporocarp promotes dispersal by wood-feeding termites.</title>
        <authorList>
            <consortium name="DOE Joint Genome Institute"/>
            <person name="Koch R.A."/>
            <person name="Yoon G."/>
            <person name="Arayal U."/>
            <person name="Lail K."/>
            <person name="Amirebrahimi M."/>
            <person name="Labutti K."/>
            <person name="Lipzen A."/>
            <person name="Riley R."/>
            <person name="Barry K."/>
            <person name="Henrissat B."/>
            <person name="Grigoriev I.V."/>
            <person name="Herr J.R."/>
            <person name="Aime M.C."/>
        </authorList>
    </citation>
    <scope>NUCLEOTIDE SEQUENCE</scope>
    <source>
        <strain evidence="2">MCA 3950</strain>
    </source>
</reference>
<dbReference type="AlphaFoldDB" id="A0A9P8AQX5"/>
<protein>
    <submittedName>
        <fullName evidence="2">Uncharacterized protein</fullName>
    </submittedName>
</protein>
<organism evidence="2 3">
    <name type="scientific">Guyanagaster necrorhizus</name>
    <dbReference type="NCBI Taxonomy" id="856835"/>
    <lineage>
        <taxon>Eukaryota</taxon>
        <taxon>Fungi</taxon>
        <taxon>Dikarya</taxon>
        <taxon>Basidiomycota</taxon>
        <taxon>Agaricomycotina</taxon>
        <taxon>Agaricomycetes</taxon>
        <taxon>Agaricomycetidae</taxon>
        <taxon>Agaricales</taxon>
        <taxon>Marasmiineae</taxon>
        <taxon>Physalacriaceae</taxon>
        <taxon>Guyanagaster</taxon>
    </lineage>
</organism>
<keyword evidence="3" id="KW-1185">Reference proteome</keyword>
<evidence type="ECO:0000313" key="2">
    <source>
        <dbReference type="EMBL" id="KAG7443287.1"/>
    </source>
</evidence>
<dbReference type="Proteomes" id="UP000812287">
    <property type="component" value="Unassembled WGS sequence"/>
</dbReference>
<comment type="caution">
    <text evidence="2">The sequence shown here is derived from an EMBL/GenBank/DDBJ whole genome shotgun (WGS) entry which is preliminary data.</text>
</comment>
<dbReference type="GeneID" id="66099843"/>
<evidence type="ECO:0000313" key="3">
    <source>
        <dbReference type="Proteomes" id="UP000812287"/>
    </source>
</evidence>
<dbReference type="RefSeq" id="XP_043036787.1">
    <property type="nucleotide sequence ID" value="XM_043177556.1"/>
</dbReference>
<name>A0A9P8AQX5_9AGAR</name>
<feature type="compositionally biased region" description="Polar residues" evidence="1">
    <location>
        <begin position="110"/>
        <end position="123"/>
    </location>
</feature>
<dbReference type="EMBL" id="MU250546">
    <property type="protein sequence ID" value="KAG7443287.1"/>
    <property type="molecule type" value="Genomic_DNA"/>
</dbReference>
<feature type="region of interest" description="Disordered" evidence="1">
    <location>
        <begin position="103"/>
        <end position="123"/>
    </location>
</feature>
<proteinExistence type="predicted"/>
<accession>A0A9P8AQX5</accession>
<sequence length="167" mass="18354">MCVCTFNERGTDIAPTLWLASLPLFCNSLTLQPWIESSHREVLCAQPIRSPKMFGERSGPRGSRDAASCSSYAATISFKRLYALPDGKFARAGSLNVSLRPRPRGRRNWESSVLTTGGPSSMDSGMTELALDRPIAVLTTNHESTVLDGTLTVFDDRAPEYKMNLLI</sequence>